<evidence type="ECO:0000313" key="3">
    <source>
        <dbReference type="WBParaSite" id="PTRK_0000853300.1"/>
    </source>
</evidence>
<protein>
    <submittedName>
        <fullName evidence="3">Signal peptide peptidase family protein</fullName>
    </submittedName>
</protein>
<dbReference type="AlphaFoldDB" id="A0A0N4ZKA0"/>
<feature type="transmembrane region" description="Helical" evidence="1">
    <location>
        <begin position="125"/>
        <end position="146"/>
    </location>
</feature>
<evidence type="ECO:0000256" key="1">
    <source>
        <dbReference type="SAM" id="Phobius"/>
    </source>
</evidence>
<feature type="transmembrane region" description="Helical" evidence="1">
    <location>
        <begin position="248"/>
        <end position="265"/>
    </location>
</feature>
<feature type="transmembrane region" description="Helical" evidence="1">
    <location>
        <begin position="296"/>
        <end position="318"/>
    </location>
</feature>
<feature type="transmembrane region" description="Helical" evidence="1">
    <location>
        <begin position="66"/>
        <end position="84"/>
    </location>
</feature>
<feature type="transmembrane region" description="Helical" evidence="1">
    <location>
        <begin position="271"/>
        <end position="289"/>
    </location>
</feature>
<keyword evidence="1" id="KW-0472">Membrane</keyword>
<reference evidence="3" key="1">
    <citation type="submission" date="2017-02" db="UniProtKB">
        <authorList>
            <consortium name="WormBaseParasite"/>
        </authorList>
    </citation>
    <scope>IDENTIFICATION</scope>
</reference>
<keyword evidence="1" id="KW-1133">Transmembrane helix</keyword>
<feature type="transmembrane region" description="Helical" evidence="1">
    <location>
        <begin position="90"/>
        <end position="113"/>
    </location>
</feature>
<proteinExistence type="predicted"/>
<name>A0A0N4ZKA0_PARTI</name>
<keyword evidence="1" id="KW-0812">Transmembrane</keyword>
<feature type="transmembrane region" description="Helical" evidence="1">
    <location>
        <begin position="41"/>
        <end position="59"/>
    </location>
</feature>
<keyword evidence="2" id="KW-1185">Reference proteome</keyword>
<organism evidence="2 3">
    <name type="scientific">Parastrongyloides trichosuri</name>
    <name type="common">Possum-specific nematode worm</name>
    <dbReference type="NCBI Taxonomy" id="131310"/>
    <lineage>
        <taxon>Eukaryota</taxon>
        <taxon>Metazoa</taxon>
        <taxon>Ecdysozoa</taxon>
        <taxon>Nematoda</taxon>
        <taxon>Chromadorea</taxon>
        <taxon>Rhabditida</taxon>
        <taxon>Tylenchina</taxon>
        <taxon>Panagrolaimomorpha</taxon>
        <taxon>Strongyloidoidea</taxon>
        <taxon>Strongyloididae</taxon>
        <taxon>Parastrongyloides</taxon>
    </lineage>
</organism>
<accession>A0A0N4ZKA0</accession>
<sequence>MRGIPVYDQPDYTYWNSNLSTYIEIDEKEQWKSMQCVFKNFVLPMTIAPIIVMFCYVIYKKRYYKFLLCFFFLIEFHFCVFPLYDHLQKLSMIFSFTTDTYSLTMVAASFVMIKLWTILLKGPTIGTYLFTTILTSIIALNCVIIVPYELLLAMFMIISFCILIVLLQKMKTTLESQFKNPNSTNEKKKIIVLSQPYETEPFLPVHFEFLSPNSNSILDTLMTKENENMINNDFYRTILYVDINRTPLYFWDLLFLSVLFGKVLLLDDIFLASICYTMTIIGLIATTRLQVKYKTLLPAFPISFGLSVAAVLLFRHFIYPLIYI</sequence>
<dbReference type="Gene3D" id="1.10.472.100">
    <property type="entry name" value="Presenilin"/>
    <property type="match status" value="1"/>
</dbReference>
<feature type="transmembrane region" description="Helical" evidence="1">
    <location>
        <begin position="152"/>
        <end position="170"/>
    </location>
</feature>
<dbReference type="InterPro" id="IPR042524">
    <property type="entry name" value="Presenilin_C"/>
</dbReference>
<evidence type="ECO:0000313" key="2">
    <source>
        <dbReference type="Proteomes" id="UP000038045"/>
    </source>
</evidence>
<dbReference type="Proteomes" id="UP000038045">
    <property type="component" value="Unplaced"/>
</dbReference>
<dbReference type="WBParaSite" id="PTRK_0000853300.1">
    <property type="protein sequence ID" value="PTRK_0000853300.1"/>
    <property type="gene ID" value="PTRK_0000853300"/>
</dbReference>